<gene>
    <name evidence="3" type="ORF">SAMN05660976_03306</name>
</gene>
<reference evidence="3 4" key="1">
    <citation type="submission" date="2016-10" db="EMBL/GenBank/DDBJ databases">
        <authorList>
            <person name="de Groot N.N."/>
        </authorList>
    </citation>
    <scope>NUCLEOTIDE SEQUENCE [LARGE SCALE GENOMIC DNA]</scope>
    <source>
        <strain evidence="3 4">DSM 43357</strain>
    </source>
</reference>
<dbReference type="PANTHER" id="PTHR42806">
    <property type="entry name" value="GLYCINE CLEAVAGE SYSTEM P-PROTEIN"/>
    <property type="match status" value="1"/>
</dbReference>
<dbReference type="EMBL" id="FOBF01000007">
    <property type="protein sequence ID" value="SEL78533.1"/>
    <property type="molecule type" value="Genomic_DNA"/>
</dbReference>
<dbReference type="PANTHER" id="PTHR42806:SF1">
    <property type="entry name" value="GLYCINE DEHYDROGENASE (DECARBOXYLATING)"/>
    <property type="match status" value="1"/>
</dbReference>
<proteinExistence type="predicted"/>
<keyword evidence="1" id="KW-0560">Oxidoreductase</keyword>
<dbReference type="Pfam" id="PF02347">
    <property type="entry name" value="GDC-P"/>
    <property type="match status" value="1"/>
</dbReference>
<dbReference type="Gene3D" id="3.90.1150.10">
    <property type="entry name" value="Aspartate Aminotransferase, domain 1"/>
    <property type="match status" value="1"/>
</dbReference>
<dbReference type="AlphaFoldDB" id="A0A1H7T127"/>
<evidence type="ECO:0000313" key="3">
    <source>
        <dbReference type="EMBL" id="SEL78533.1"/>
    </source>
</evidence>
<evidence type="ECO:0000259" key="2">
    <source>
        <dbReference type="Pfam" id="PF02347"/>
    </source>
</evidence>
<dbReference type="InterPro" id="IPR015421">
    <property type="entry name" value="PyrdxlP-dep_Trfase_major"/>
</dbReference>
<name>A0A1H7T127_9ACTN</name>
<dbReference type="InterPro" id="IPR023010">
    <property type="entry name" value="GcvPA"/>
</dbReference>
<dbReference type="GO" id="GO:0009116">
    <property type="term" value="P:nucleoside metabolic process"/>
    <property type="evidence" value="ECO:0007669"/>
    <property type="project" value="InterPro"/>
</dbReference>
<dbReference type="Proteomes" id="UP000198953">
    <property type="component" value="Unassembled WGS sequence"/>
</dbReference>
<keyword evidence="4" id="KW-1185">Reference proteome</keyword>
<evidence type="ECO:0000313" key="4">
    <source>
        <dbReference type="Proteomes" id="UP000198953"/>
    </source>
</evidence>
<dbReference type="InterPro" id="IPR015422">
    <property type="entry name" value="PyrdxlP-dep_Trfase_small"/>
</dbReference>
<feature type="domain" description="Glycine cleavage system P-protein N-terminal" evidence="2">
    <location>
        <begin position="5"/>
        <end position="434"/>
    </location>
</feature>
<dbReference type="InterPro" id="IPR049315">
    <property type="entry name" value="GDC-P_N"/>
</dbReference>
<dbReference type="Gene3D" id="3.40.640.10">
    <property type="entry name" value="Type I PLP-dependent aspartate aminotransferase-like (Major domain)"/>
    <property type="match status" value="1"/>
</dbReference>
<sequence length="459" mass="49228">MTHPYIPNAEPGVRAEMLAAIGASGVEEFYADIPADLRLDRPLDLPAPLVAERDLVRHMDGLLGRVTDTEQALSFLGHGCYPHYVPAVCDEVNSRSEFLTAYAGEPYEDHGRFQALFEYVSMMGELLEMDVVNVPTYDGFQAAGTALRMACRYTKRSKVLVSGAISGDKASKLRDFLAPDIEIVTAPVGEGGEVEVESFDDSYAAIYLETPNVYGVVETRGRELADLAHAHGALLVVGADPISLGVLAPPAAYGADIACGDIQSLGIHQNHGGGQAGYIATQDHEPLVAEFPSRLFGIAPTKVPGEYGFGDVFYDRTSFAHREEGKEWVGTAAALWGITAGVYLALMGPQGMRELGETILARTRYAMDALAGAVTVLHRDAIHFREFAVEVPSSAALLAALREQGIYGGVPLDDRTVLVCVTERHSIADIDRLAAAVAEAVRNPADAVQNADVKNQETL</sequence>
<dbReference type="SUPFAM" id="SSF53383">
    <property type="entry name" value="PLP-dependent transferases"/>
    <property type="match status" value="1"/>
</dbReference>
<dbReference type="InterPro" id="IPR015424">
    <property type="entry name" value="PyrdxlP-dep_Trfase"/>
</dbReference>
<dbReference type="STRING" id="46177.SAMN05660976_03306"/>
<dbReference type="RefSeq" id="WP_091101271.1">
    <property type="nucleotide sequence ID" value="NZ_FOBF01000007.1"/>
</dbReference>
<accession>A0A1H7T127</accession>
<protein>
    <submittedName>
        <fullName evidence="3">Glycine dehydrogenase subunit 1</fullName>
    </submittedName>
</protein>
<dbReference type="OrthoDB" id="9801272at2"/>
<organism evidence="3 4">
    <name type="scientific">Nonomuraea pusilla</name>
    <dbReference type="NCBI Taxonomy" id="46177"/>
    <lineage>
        <taxon>Bacteria</taxon>
        <taxon>Bacillati</taxon>
        <taxon>Actinomycetota</taxon>
        <taxon>Actinomycetes</taxon>
        <taxon>Streptosporangiales</taxon>
        <taxon>Streptosporangiaceae</taxon>
        <taxon>Nonomuraea</taxon>
    </lineage>
</organism>
<dbReference type="NCBIfam" id="NF001696">
    <property type="entry name" value="PRK00451.1"/>
    <property type="match status" value="1"/>
</dbReference>
<evidence type="ECO:0000256" key="1">
    <source>
        <dbReference type="ARBA" id="ARBA00023002"/>
    </source>
</evidence>
<dbReference type="GO" id="GO:0004375">
    <property type="term" value="F:glycine dehydrogenase (decarboxylating) activity"/>
    <property type="evidence" value="ECO:0007669"/>
    <property type="project" value="InterPro"/>
</dbReference>